<organism evidence="2 3">
    <name type="scientific">Chitinimonas taiwanensis DSM 18899</name>
    <dbReference type="NCBI Taxonomy" id="1121279"/>
    <lineage>
        <taxon>Bacteria</taxon>
        <taxon>Pseudomonadati</taxon>
        <taxon>Pseudomonadota</taxon>
        <taxon>Betaproteobacteria</taxon>
        <taxon>Neisseriales</taxon>
        <taxon>Chitinibacteraceae</taxon>
        <taxon>Chitinimonas</taxon>
    </lineage>
</organism>
<feature type="region of interest" description="Disordered" evidence="1">
    <location>
        <begin position="189"/>
        <end position="210"/>
    </location>
</feature>
<keyword evidence="3" id="KW-1185">Reference proteome</keyword>
<dbReference type="EMBL" id="FPKR01000020">
    <property type="protein sequence ID" value="SFZ79550.1"/>
    <property type="molecule type" value="Genomic_DNA"/>
</dbReference>
<evidence type="ECO:0000256" key="1">
    <source>
        <dbReference type="SAM" id="MobiDB-lite"/>
    </source>
</evidence>
<name>A0A1K2HS26_9NEIS</name>
<dbReference type="Proteomes" id="UP000186513">
    <property type="component" value="Unassembled WGS sequence"/>
</dbReference>
<dbReference type="AlphaFoldDB" id="A0A1K2HS26"/>
<dbReference type="STRING" id="1121279.SAMN02745887_03739"/>
<evidence type="ECO:0000313" key="2">
    <source>
        <dbReference type="EMBL" id="SFZ79550.1"/>
    </source>
</evidence>
<accession>A0A1K2HS26</accession>
<sequence length="251" mass="26841">MSHETTASYLTLGPLLRDPCPGSATYGADKSSAEVDADADELTEAQLENLFLHIRHGLPNGIVFADWLQPGTLDRDSACYLACGLHPVFWAHGGGLPAYAQPSLLLAQADLLRHRAQQAGREVDTPQGWLHWFQQLAPLLGAHFKLNRLFVDAVAQLSTGLDVSGLHGAVPAPTAATATAQTLEKRVGRPPLTPQKCGTGGRPDGRAEGRGSAVLEHGLHARLQAGSDWPPDPYRSLLHRLSSAICRPGRP</sequence>
<proteinExistence type="predicted"/>
<evidence type="ECO:0000313" key="3">
    <source>
        <dbReference type="Proteomes" id="UP000186513"/>
    </source>
</evidence>
<reference evidence="2 3" key="1">
    <citation type="submission" date="2016-11" db="EMBL/GenBank/DDBJ databases">
        <authorList>
            <person name="Jaros S."/>
            <person name="Januszkiewicz K."/>
            <person name="Wedrychowicz H."/>
        </authorList>
    </citation>
    <scope>NUCLEOTIDE SEQUENCE [LARGE SCALE GENOMIC DNA]</scope>
    <source>
        <strain evidence="2 3">DSM 18899</strain>
    </source>
</reference>
<gene>
    <name evidence="2" type="ORF">SAMN02745887_03739</name>
</gene>
<protein>
    <submittedName>
        <fullName evidence="2">Uncharacterized protein</fullName>
    </submittedName>
</protein>